<name>A0ABR3L386_9TELE</name>
<comment type="caution">
    <text evidence="1">The sequence shown here is derived from an EMBL/GenBank/DDBJ whole genome shotgun (WGS) entry which is preliminary data.</text>
</comment>
<proteinExistence type="predicted"/>
<protein>
    <submittedName>
        <fullName evidence="1">Uncharacterized protein</fullName>
    </submittedName>
</protein>
<evidence type="ECO:0000313" key="2">
    <source>
        <dbReference type="Proteomes" id="UP001558613"/>
    </source>
</evidence>
<gene>
    <name evidence="1" type="ORF">QQF64_022746</name>
</gene>
<keyword evidence="2" id="KW-1185">Reference proteome</keyword>
<evidence type="ECO:0000313" key="1">
    <source>
        <dbReference type="EMBL" id="KAL1247370.1"/>
    </source>
</evidence>
<accession>A0ABR3L386</accession>
<sequence length="118" mass="13203">MSVLVLFFHSVPSPNYSQLHNSVLETSETFHVALPQLSPSLTQVRVSWNALTSEEGERSSARAQVSARALRSDARTTTCLVLVGQRASFIDKNNSERTFEDVRERIVRVASRKIREGS</sequence>
<dbReference type="Proteomes" id="UP001558613">
    <property type="component" value="Unassembled WGS sequence"/>
</dbReference>
<dbReference type="EMBL" id="JAYMGO010000025">
    <property type="protein sequence ID" value="KAL1247370.1"/>
    <property type="molecule type" value="Genomic_DNA"/>
</dbReference>
<organism evidence="1 2">
    <name type="scientific">Cirrhinus molitorella</name>
    <name type="common">mud carp</name>
    <dbReference type="NCBI Taxonomy" id="172907"/>
    <lineage>
        <taxon>Eukaryota</taxon>
        <taxon>Metazoa</taxon>
        <taxon>Chordata</taxon>
        <taxon>Craniata</taxon>
        <taxon>Vertebrata</taxon>
        <taxon>Euteleostomi</taxon>
        <taxon>Actinopterygii</taxon>
        <taxon>Neopterygii</taxon>
        <taxon>Teleostei</taxon>
        <taxon>Ostariophysi</taxon>
        <taxon>Cypriniformes</taxon>
        <taxon>Cyprinidae</taxon>
        <taxon>Labeoninae</taxon>
        <taxon>Labeonini</taxon>
        <taxon>Cirrhinus</taxon>
    </lineage>
</organism>
<reference evidence="1 2" key="1">
    <citation type="submission" date="2023-09" db="EMBL/GenBank/DDBJ databases">
        <authorList>
            <person name="Wang M."/>
        </authorList>
    </citation>
    <scope>NUCLEOTIDE SEQUENCE [LARGE SCALE GENOMIC DNA]</scope>
    <source>
        <strain evidence="1">GT-2023</strain>
        <tissue evidence="1">Liver</tissue>
    </source>
</reference>